<proteinExistence type="predicted"/>
<organism evidence="1 2">
    <name type="scientific">Acinetobacter tianfuensis</name>
    <dbReference type="NCBI Taxonomy" id="2419603"/>
    <lineage>
        <taxon>Bacteria</taxon>
        <taxon>Pseudomonadati</taxon>
        <taxon>Pseudomonadota</taxon>
        <taxon>Gammaproteobacteria</taxon>
        <taxon>Moraxellales</taxon>
        <taxon>Moraxellaceae</taxon>
        <taxon>Acinetobacter</taxon>
    </lineage>
</organism>
<comment type="caution">
    <text evidence="1">The sequence shown here is derived from an EMBL/GenBank/DDBJ whole genome shotgun (WGS) entry which is preliminary data.</text>
</comment>
<dbReference type="AlphaFoldDB" id="A0A3A8EUS3"/>
<protein>
    <submittedName>
        <fullName evidence="1">Uncharacterized protein</fullName>
    </submittedName>
</protein>
<dbReference type="OrthoDB" id="8456222at2"/>
<keyword evidence="2" id="KW-1185">Reference proteome</keyword>
<evidence type="ECO:0000313" key="2">
    <source>
        <dbReference type="Proteomes" id="UP000282388"/>
    </source>
</evidence>
<name>A0A3A8EUS3_9GAMM</name>
<gene>
    <name evidence="1" type="ORF">D7V32_02910</name>
</gene>
<dbReference type="RefSeq" id="WP_120401421.1">
    <property type="nucleotide sequence ID" value="NZ_RAXV01000003.1"/>
</dbReference>
<reference evidence="1 2" key="1">
    <citation type="submission" date="2018-09" db="EMBL/GenBank/DDBJ databases">
        <title>The draft genome of Acinetobacter spp. strains.</title>
        <authorList>
            <person name="Qin J."/>
            <person name="Feng Y."/>
            <person name="Zong Z."/>
        </authorList>
    </citation>
    <scope>NUCLEOTIDE SEQUENCE [LARGE SCALE GENOMIC DNA]</scope>
    <source>
        <strain evidence="1 2">WCHAc060012</strain>
    </source>
</reference>
<sequence>MKINLELLKNWGACSDGESYFSEKFPNGADYAAVITQCDLDDKEDYHQWLFCNAFAHLDAKELGEITQGETAQISGYAQKGLELLTLLQQEIKDTNTISKDAESRLAASGVRSRLAASGDWSRLAASGDWSRLAASGAESRLAASGAESRLAASGDWSQLAASGVRSQLAASGDWSRLAASGVRSQLAASGAESRLAASGVRSQLAASGVRSQLAASGAESRLAASGDWSRLAASGDWSRLAASGENSIIASAGLDSNFIIGKGGCAAIPYKDENGKVRFAIAYEGENIKADTWYEVNTKGKFVEVEA</sequence>
<dbReference type="Proteomes" id="UP000282388">
    <property type="component" value="Unassembled WGS sequence"/>
</dbReference>
<evidence type="ECO:0000313" key="1">
    <source>
        <dbReference type="EMBL" id="RKG33764.1"/>
    </source>
</evidence>
<accession>A0A3A8EUS3</accession>
<dbReference type="EMBL" id="RAXV01000003">
    <property type="protein sequence ID" value="RKG33764.1"/>
    <property type="molecule type" value="Genomic_DNA"/>
</dbReference>